<dbReference type="PANTHER" id="PTHR30399:SF1">
    <property type="entry name" value="UTP PYROPHOSPHATASE"/>
    <property type="match status" value="1"/>
</dbReference>
<dbReference type="Pfam" id="PF01863">
    <property type="entry name" value="YgjP-like"/>
    <property type="match status" value="1"/>
</dbReference>
<proteinExistence type="predicted"/>
<dbReference type="InterPro" id="IPR002725">
    <property type="entry name" value="YgjP-like_metallopeptidase"/>
</dbReference>
<sequence length="229" mass="25899">MTTLVLEGDPVVRVHLRRSARARRLSLRVSRLDGKVSLTVPTRAPEREALAFLREKENWLRHQLADQPVEQIVGMGAQVPLGGQLFEIVQGQGRRISIQGAQLQVPGRAETAGARVQGYLKAQARLVLHREVEQFATTLGKPFGRITLRDTRSRWGSCSSTGNLNFSWRLVMAPPNVLSYVAAHEVAHLAQMNHSERFWRVCEELFGPYKAERAWLRTEGTALHRYRFG</sequence>
<dbReference type="CDD" id="cd07344">
    <property type="entry name" value="M48_yhfN_like"/>
    <property type="match status" value="1"/>
</dbReference>
<dbReference type="OrthoDB" id="9795402at2"/>
<evidence type="ECO:0000313" key="2">
    <source>
        <dbReference type="EMBL" id="CRK75811.1"/>
    </source>
</evidence>
<name>A0A0U1NM42_9RHOB</name>
<dbReference type="EMBL" id="CVQV01000009">
    <property type="protein sequence ID" value="CRK75811.1"/>
    <property type="molecule type" value="Genomic_DNA"/>
</dbReference>
<dbReference type="Gene3D" id="3.30.2010.10">
    <property type="entry name" value="Metalloproteases ('zincins'), catalytic domain"/>
    <property type="match status" value="1"/>
</dbReference>
<gene>
    <name evidence="2" type="ORF">NIG5292_01866</name>
</gene>
<organism evidence="2 3">
    <name type="scientific">Nereida ignava</name>
    <dbReference type="NCBI Taxonomy" id="282199"/>
    <lineage>
        <taxon>Bacteria</taxon>
        <taxon>Pseudomonadati</taxon>
        <taxon>Pseudomonadota</taxon>
        <taxon>Alphaproteobacteria</taxon>
        <taxon>Rhodobacterales</taxon>
        <taxon>Roseobacteraceae</taxon>
        <taxon>Nereida</taxon>
    </lineage>
</organism>
<evidence type="ECO:0000259" key="1">
    <source>
        <dbReference type="Pfam" id="PF01863"/>
    </source>
</evidence>
<dbReference type="Proteomes" id="UP000048949">
    <property type="component" value="Unassembled WGS sequence"/>
</dbReference>
<evidence type="ECO:0000313" key="3">
    <source>
        <dbReference type="Proteomes" id="UP000048949"/>
    </source>
</evidence>
<reference evidence="2 3" key="1">
    <citation type="submission" date="2015-04" db="EMBL/GenBank/DDBJ databases">
        <authorList>
            <person name="Syromyatnikov M.Y."/>
            <person name="Popov V.N."/>
        </authorList>
    </citation>
    <scope>NUCLEOTIDE SEQUENCE [LARGE SCALE GENOMIC DNA]</scope>
    <source>
        <strain evidence="2 3">CECT 5292</strain>
    </source>
</reference>
<feature type="domain" description="YgjP-like metallopeptidase" evidence="1">
    <location>
        <begin position="23"/>
        <end position="218"/>
    </location>
</feature>
<dbReference type="RefSeq" id="WP_048599279.1">
    <property type="nucleotide sequence ID" value="NZ_CBFHGK010000004.1"/>
</dbReference>
<dbReference type="AlphaFoldDB" id="A0A0U1NM42"/>
<dbReference type="STRING" id="282199.GCA_001049735_01865"/>
<protein>
    <recommendedName>
        <fullName evidence="1">YgjP-like metallopeptidase domain-containing protein</fullName>
    </recommendedName>
</protein>
<keyword evidence="3" id="KW-1185">Reference proteome</keyword>
<accession>A0A0U1NM42</accession>
<dbReference type="InterPro" id="IPR053136">
    <property type="entry name" value="UTP_pyrophosphatase-like"/>
</dbReference>
<dbReference type="PANTHER" id="PTHR30399">
    <property type="entry name" value="UNCHARACTERIZED PROTEIN YGJP"/>
    <property type="match status" value="1"/>
</dbReference>